<reference evidence="1" key="2">
    <citation type="submission" date="2023-05" db="EMBL/GenBank/DDBJ databases">
        <authorList>
            <consortium name="Lawrence Berkeley National Laboratory"/>
            <person name="Steindorff A."/>
            <person name="Hensen N."/>
            <person name="Bonometti L."/>
            <person name="Westerberg I."/>
            <person name="Brannstrom I.O."/>
            <person name="Guillou S."/>
            <person name="Cros-Aarteil S."/>
            <person name="Calhoun S."/>
            <person name="Haridas S."/>
            <person name="Kuo A."/>
            <person name="Mondo S."/>
            <person name="Pangilinan J."/>
            <person name="Riley R."/>
            <person name="Labutti K."/>
            <person name="Andreopoulos B."/>
            <person name="Lipzen A."/>
            <person name="Chen C."/>
            <person name="Yanf M."/>
            <person name="Daum C."/>
            <person name="Ng V."/>
            <person name="Clum A."/>
            <person name="Ohm R."/>
            <person name="Martin F."/>
            <person name="Silar P."/>
            <person name="Natvig D."/>
            <person name="Lalanne C."/>
            <person name="Gautier V."/>
            <person name="Ament-Velasquez S.L."/>
            <person name="Kruys A."/>
            <person name="Hutchinson M.I."/>
            <person name="Powell A.J."/>
            <person name="Barry K."/>
            <person name="Miller A.N."/>
            <person name="Grigoriev I.V."/>
            <person name="Debuchy R."/>
            <person name="Gladieux P."/>
            <person name="Thoren M.H."/>
            <person name="Johannesson H."/>
        </authorList>
    </citation>
    <scope>NUCLEOTIDE SEQUENCE</scope>
    <source>
        <strain evidence="1">CBS 123565</strain>
    </source>
</reference>
<dbReference type="AlphaFoldDB" id="A0AAN6UHC0"/>
<name>A0AAN6UHC0_9PEZI</name>
<dbReference type="Proteomes" id="UP001304895">
    <property type="component" value="Unassembled WGS sequence"/>
</dbReference>
<protein>
    <submittedName>
        <fullName evidence="1">Uncharacterized protein</fullName>
    </submittedName>
</protein>
<organism evidence="1 2">
    <name type="scientific">Trichocladium antarcticum</name>
    <dbReference type="NCBI Taxonomy" id="1450529"/>
    <lineage>
        <taxon>Eukaryota</taxon>
        <taxon>Fungi</taxon>
        <taxon>Dikarya</taxon>
        <taxon>Ascomycota</taxon>
        <taxon>Pezizomycotina</taxon>
        <taxon>Sordariomycetes</taxon>
        <taxon>Sordariomycetidae</taxon>
        <taxon>Sordariales</taxon>
        <taxon>Chaetomiaceae</taxon>
        <taxon>Trichocladium</taxon>
    </lineage>
</organism>
<proteinExistence type="predicted"/>
<keyword evidence="2" id="KW-1185">Reference proteome</keyword>
<gene>
    <name evidence="1" type="ORF">BT67DRAFT_74066</name>
</gene>
<accession>A0AAN6UHC0</accession>
<evidence type="ECO:0000313" key="1">
    <source>
        <dbReference type="EMBL" id="KAK4132823.1"/>
    </source>
</evidence>
<sequence>MTPCEDVGHNRDWICNTARICGQRGRRSILQPWRRSMRGHLCSTLCPSCVSMVESQFNSYVWRRVRLTEITEAACAAVVSSSLQTTILRGVGSCISRRIRRSIPYVKGPSNTYQLQGILRTIDHRPKDLSMDAAAWILQNGDVVIQLVAETECFEFGPLNHGLGGRLAFMYPPHSWWCFWGWLLSRQYIYVLLPPPFSC</sequence>
<reference evidence="1" key="1">
    <citation type="journal article" date="2023" name="Mol. Phylogenet. Evol.">
        <title>Genome-scale phylogeny and comparative genomics of the fungal order Sordariales.</title>
        <authorList>
            <person name="Hensen N."/>
            <person name="Bonometti L."/>
            <person name="Westerberg I."/>
            <person name="Brannstrom I.O."/>
            <person name="Guillou S."/>
            <person name="Cros-Aarteil S."/>
            <person name="Calhoun S."/>
            <person name="Haridas S."/>
            <person name="Kuo A."/>
            <person name="Mondo S."/>
            <person name="Pangilinan J."/>
            <person name="Riley R."/>
            <person name="LaButti K."/>
            <person name="Andreopoulos B."/>
            <person name="Lipzen A."/>
            <person name="Chen C."/>
            <person name="Yan M."/>
            <person name="Daum C."/>
            <person name="Ng V."/>
            <person name="Clum A."/>
            <person name="Steindorff A."/>
            <person name="Ohm R.A."/>
            <person name="Martin F."/>
            <person name="Silar P."/>
            <person name="Natvig D.O."/>
            <person name="Lalanne C."/>
            <person name="Gautier V."/>
            <person name="Ament-Velasquez S.L."/>
            <person name="Kruys A."/>
            <person name="Hutchinson M.I."/>
            <person name="Powell A.J."/>
            <person name="Barry K."/>
            <person name="Miller A.N."/>
            <person name="Grigoriev I.V."/>
            <person name="Debuchy R."/>
            <person name="Gladieux P."/>
            <person name="Hiltunen Thoren M."/>
            <person name="Johannesson H."/>
        </authorList>
    </citation>
    <scope>NUCLEOTIDE SEQUENCE</scope>
    <source>
        <strain evidence="1">CBS 123565</strain>
    </source>
</reference>
<dbReference type="EMBL" id="MU853415">
    <property type="protein sequence ID" value="KAK4132823.1"/>
    <property type="molecule type" value="Genomic_DNA"/>
</dbReference>
<evidence type="ECO:0000313" key="2">
    <source>
        <dbReference type="Proteomes" id="UP001304895"/>
    </source>
</evidence>
<comment type="caution">
    <text evidence="1">The sequence shown here is derived from an EMBL/GenBank/DDBJ whole genome shotgun (WGS) entry which is preliminary data.</text>
</comment>